<keyword evidence="3" id="KW-1185">Reference proteome</keyword>
<keyword evidence="1" id="KW-0812">Transmembrane</keyword>
<proteinExistence type="predicted"/>
<gene>
    <name evidence="2" type="ORF">RFI_26138</name>
</gene>
<dbReference type="Proteomes" id="UP000023152">
    <property type="component" value="Unassembled WGS sequence"/>
</dbReference>
<feature type="transmembrane region" description="Helical" evidence="1">
    <location>
        <begin position="6"/>
        <end position="23"/>
    </location>
</feature>
<keyword evidence="1" id="KW-1133">Transmembrane helix</keyword>
<evidence type="ECO:0000313" key="3">
    <source>
        <dbReference type="Proteomes" id="UP000023152"/>
    </source>
</evidence>
<evidence type="ECO:0000256" key="1">
    <source>
        <dbReference type="SAM" id="Phobius"/>
    </source>
</evidence>
<name>X6MBI5_RETFI</name>
<feature type="non-terminal residue" evidence="2">
    <location>
        <position position="1"/>
    </location>
</feature>
<organism evidence="2 3">
    <name type="scientific">Reticulomyxa filosa</name>
    <dbReference type="NCBI Taxonomy" id="46433"/>
    <lineage>
        <taxon>Eukaryota</taxon>
        <taxon>Sar</taxon>
        <taxon>Rhizaria</taxon>
        <taxon>Retaria</taxon>
        <taxon>Foraminifera</taxon>
        <taxon>Monothalamids</taxon>
        <taxon>Reticulomyxidae</taxon>
        <taxon>Reticulomyxa</taxon>
    </lineage>
</organism>
<sequence length="168" mass="19874">CALFNLFIFFLGTITLFVYEGYLEPKKTLKTYAIMIKNQNNELKLKKKDNDNERASGLFKKTFVALMANTKTRQSITIKTIDLHTNHIICRDLWPLLLQFQAKRKENRNRKRKKKEKERKKVIGEIKNGLSGGIYFWAVERAILRERIQFSVVRILFLSTQCIKQVKF</sequence>
<protein>
    <submittedName>
        <fullName evidence="2">Uncharacterized protein</fullName>
    </submittedName>
</protein>
<keyword evidence="1" id="KW-0472">Membrane</keyword>
<accession>X6MBI5</accession>
<dbReference type="AlphaFoldDB" id="X6MBI5"/>
<comment type="caution">
    <text evidence="2">The sequence shown here is derived from an EMBL/GenBank/DDBJ whole genome shotgun (WGS) entry which is preliminary data.</text>
</comment>
<reference evidence="2 3" key="1">
    <citation type="journal article" date="2013" name="Curr. Biol.">
        <title>The Genome of the Foraminiferan Reticulomyxa filosa.</title>
        <authorList>
            <person name="Glockner G."/>
            <person name="Hulsmann N."/>
            <person name="Schleicher M."/>
            <person name="Noegel A.A."/>
            <person name="Eichinger L."/>
            <person name="Gallinger C."/>
            <person name="Pawlowski J."/>
            <person name="Sierra R."/>
            <person name="Euteneuer U."/>
            <person name="Pillet L."/>
            <person name="Moustafa A."/>
            <person name="Platzer M."/>
            <person name="Groth M."/>
            <person name="Szafranski K."/>
            <person name="Schliwa M."/>
        </authorList>
    </citation>
    <scope>NUCLEOTIDE SEQUENCE [LARGE SCALE GENOMIC DNA]</scope>
</reference>
<dbReference type="EMBL" id="ASPP01022621">
    <property type="protein sequence ID" value="ETO11239.1"/>
    <property type="molecule type" value="Genomic_DNA"/>
</dbReference>
<evidence type="ECO:0000313" key="2">
    <source>
        <dbReference type="EMBL" id="ETO11239.1"/>
    </source>
</evidence>